<evidence type="ECO:0000313" key="3">
    <source>
        <dbReference type="Proteomes" id="UP000252085"/>
    </source>
</evidence>
<name>A0A367RL94_NOSPU</name>
<dbReference type="Pfam" id="PF05050">
    <property type="entry name" value="Methyltransf_21"/>
    <property type="match status" value="1"/>
</dbReference>
<gene>
    <name evidence="2" type="ORF">A6769_17330</name>
</gene>
<dbReference type="AlphaFoldDB" id="A0A367RL94"/>
<proteinExistence type="predicted"/>
<dbReference type="SUPFAM" id="SSF53335">
    <property type="entry name" value="S-adenosyl-L-methionine-dependent methyltransferases"/>
    <property type="match status" value="1"/>
</dbReference>
<evidence type="ECO:0000313" key="2">
    <source>
        <dbReference type="EMBL" id="RCJ36072.1"/>
    </source>
</evidence>
<dbReference type="EMBL" id="LXQE01000150">
    <property type="protein sequence ID" value="RCJ36072.1"/>
    <property type="molecule type" value="Genomic_DNA"/>
</dbReference>
<dbReference type="InterPro" id="IPR006342">
    <property type="entry name" value="FkbM_mtfrase"/>
</dbReference>
<dbReference type="InterPro" id="IPR029063">
    <property type="entry name" value="SAM-dependent_MTases_sf"/>
</dbReference>
<organism evidence="2 3">
    <name type="scientific">Nostoc punctiforme NIES-2108</name>
    <dbReference type="NCBI Taxonomy" id="1356359"/>
    <lineage>
        <taxon>Bacteria</taxon>
        <taxon>Bacillati</taxon>
        <taxon>Cyanobacteriota</taxon>
        <taxon>Cyanophyceae</taxon>
        <taxon>Nostocales</taxon>
        <taxon>Nostocaceae</taxon>
        <taxon>Nostoc</taxon>
    </lineage>
</organism>
<dbReference type="Gene3D" id="3.40.50.150">
    <property type="entry name" value="Vaccinia Virus protein VP39"/>
    <property type="match status" value="1"/>
</dbReference>
<accession>A0A367RL94</accession>
<dbReference type="NCBIfam" id="TIGR01444">
    <property type="entry name" value="fkbM_fam"/>
    <property type="match status" value="1"/>
</dbReference>
<dbReference type="PANTHER" id="PTHR34203">
    <property type="entry name" value="METHYLTRANSFERASE, FKBM FAMILY PROTEIN"/>
    <property type="match status" value="1"/>
</dbReference>
<dbReference type="InterPro" id="IPR052514">
    <property type="entry name" value="SAM-dependent_MTase"/>
</dbReference>
<reference evidence="3" key="1">
    <citation type="submission" date="2016-04" db="EMBL/GenBank/DDBJ databases">
        <authorList>
            <person name="Tabuchi Yagui T.R."/>
        </authorList>
    </citation>
    <scope>NUCLEOTIDE SEQUENCE [LARGE SCALE GENOMIC DNA]</scope>
</reference>
<feature type="domain" description="Methyltransferase FkbM" evidence="1">
    <location>
        <begin position="174"/>
        <end position="322"/>
    </location>
</feature>
<sequence length="351" mass="40823">MSQFIDDIINAFYVNIHNFQEDNWDYERFQTLSKDYTNRHIFIDSYSYYLKFLFQNQDNLQQVHEILADSESKNWLTNLLLFRLVGHLHFKLPTNNEQHWRDRQKAREMIVSESDVDYSGIFGELQKYAVSFENQHITIDCWSGNVAWTFLFKQYYFIRNNVQICPEPGDYVIDAGACFGDTAIAFASTIGSEGKVFSFEIEPHNLDVFCYNLMQNEDLAERVVISDYALTDSSETQIYLHGEGPGANISNTPSEIPIATTTIDQLVYEKSIDRVDFIKMDIEGAELSALHGAVETIRKFRPKLAISIYHRPNDIFDIPIFIHSLDIGYQLYIDHYTIHSEETVLYAKVME</sequence>
<evidence type="ECO:0000259" key="1">
    <source>
        <dbReference type="Pfam" id="PF05050"/>
    </source>
</evidence>
<protein>
    <recommendedName>
        <fullName evidence="1">Methyltransferase FkbM domain-containing protein</fullName>
    </recommendedName>
</protein>
<dbReference type="PANTHER" id="PTHR34203:SF15">
    <property type="entry name" value="SLL1173 PROTEIN"/>
    <property type="match status" value="1"/>
</dbReference>
<dbReference type="Proteomes" id="UP000252085">
    <property type="component" value="Unassembled WGS sequence"/>
</dbReference>
<comment type="caution">
    <text evidence="2">The sequence shown here is derived from an EMBL/GenBank/DDBJ whole genome shotgun (WGS) entry which is preliminary data.</text>
</comment>